<dbReference type="Gene3D" id="3.30.450.40">
    <property type="match status" value="1"/>
</dbReference>
<dbReference type="SMART" id="SM00091">
    <property type="entry name" value="PAS"/>
    <property type="match status" value="1"/>
</dbReference>
<evidence type="ECO:0000256" key="4">
    <source>
        <dbReference type="ARBA" id="ARBA00022679"/>
    </source>
</evidence>
<dbReference type="Gene3D" id="3.30.565.10">
    <property type="entry name" value="Histidine kinase-like ATPase, C-terminal domain"/>
    <property type="match status" value="1"/>
</dbReference>
<dbReference type="Gene3D" id="3.30.450.20">
    <property type="entry name" value="PAS domain"/>
    <property type="match status" value="1"/>
</dbReference>
<dbReference type="InterPro" id="IPR003661">
    <property type="entry name" value="HisK_dim/P_dom"/>
</dbReference>
<evidence type="ECO:0000313" key="12">
    <source>
        <dbReference type="Proteomes" id="UP001202550"/>
    </source>
</evidence>
<dbReference type="CDD" id="cd17546">
    <property type="entry name" value="REC_hyHK_CKI1_RcsC-like"/>
    <property type="match status" value="1"/>
</dbReference>
<feature type="modified residue" description="4-aspartylphosphate" evidence="7">
    <location>
        <position position="641"/>
    </location>
</feature>
<evidence type="ECO:0000259" key="9">
    <source>
        <dbReference type="PROSITE" id="PS50110"/>
    </source>
</evidence>
<accession>A0ABT0M1R4</accession>
<dbReference type="PROSITE" id="PS50109">
    <property type="entry name" value="HIS_KIN"/>
    <property type="match status" value="1"/>
</dbReference>
<evidence type="ECO:0000256" key="3">
    <source>
        <dbReference type="ARBA" id="ARBA00022553"/>
    </source>
</evidence>
<keyword evidence="3 7" id="KW-0597">Phosphoprotein</keyword>
<dbReference type="PROSITE" id="PS50110">
    <property type="entry name" value="RESPONSE_REGULATORY"/>
    <property type="match status" value="1"/>
</dbReference>
<proteinExistence type="predicted"/>
<keyword evidence="12" id="KW-1185">Reference proteome</keyword>
<keyword evidence="11" id="KW-0547">Nucleotide-binding</keyword>
<keyword evidence="5" id="KW-0418">Kinase</keyword>
<evidence type="ECO:0000256" key="2">
    <source>
        <dbReference type="ARBA" id="ARBA00012438"/>
    </source>
</evidence>
<dbReference type="SMART" id="SM00387">
    <property type="entry name" value="HATPase_c"/>
    <property type="match status" value="1"/>
</dbReference>
<dbReference type="SMART" id="SM00065">
    <property type="entry name" value="GAF"/>
    <property type="match status" value="1"/>
</dbReference>
<keyword evidence="6" id="KW-0902">Two-component regulatory system</keyword>
<dbReference type="Proteomes" id="UP001202550">
    <property type="component" value="Unassembled WGS sequence"/>
</dbReference>
<dbReference type="InterPro" id="IPR001789">
    <property type="entry name" value="Sig_transdc_resp-reg_receiver"/>
</dbReference>
<dbReference type="InterPro" id="IPR029016">
    <property type="entry name" value="GAF-like_dom_sf"/>
</dbReference>
<comment type="caution">
    <text evidence="11">The sequence shown here is derived from an EMBL/GenBank/DDBJ whole genome shotgun (WGS) entry which is preliminary data.</text>
</comment>
<keyword evidence="11" id="KW-0067">ATP-binding</keyword>
<dbReference type="InterPro" id="IPR003594">
    <property type="entry name" value="HATPase_dom"/>
</dbReference>
<dbReference type="PROSITE" id="PS50112">
    <property type="entry name" value="PAS"/>
    <property type="match status" value="1"/>
</dbReference>
<evidence type="ECO:0000313" key="11">
    <source>
        <dbReference type="EMBL" id="MCL1628781.1"/>
    </source>
</evidence>
<feature type="domain" description="PAS" evidence="10">
    <location>
        <begin position="200"/>
        <end position="246"/>
    </location>
</feature>
<dbReference type="Gene3D" id="1.10.287.130">
    <property type="match status" value="1"/>
</dbReference>
<dbReference type="Pfam" id="PF01590">
    <property type="entry name" value="GAF"/>
    <property type="match status" value="1"/>
</dbReference>
<dbReference type="InterPro" id="IPR004358">
    <property type="entry name" value="Sig_transdc_His_kin-like_C"/>
</dbReference>
<sequence length="725" mass="79593">MSDPDQEKTMPDSDNEQRLTEIQALVVKLINRLLSVPVEHVDRAVDDGLAQLGSFTGRDRTYVFVIEGDRGSNTHEWCSDHTEAMIEHLQDLPVKAFEWMLDPIRTGGAFHLPDIADLPTDSTEHEFLSQQGIRSLLIVPMIDEEALVGFVGFDSVRNAGKFLPGEIYLLRSFADVVRSVLMRRKTTIEMRRAEQDLARERAFLKGIVSTNAAGFVVLSDTGAIIYANDEAERVLGVTVAEMIGQSYNSPNWRITDINGQKVPDAQEPFSIVKRTGEMVQNHRIALHCDDGVRYASINAAPIARDGVDVASIVYSVTDVTGLVKAEQARETALQDAHRANVAKSNFLAKMSHEIRTPLNGILGISDILEEMTTDPAQVRMLDILRDSGGLLMGIINDLLDMSKIEADALELESTAFSLTDLGRRTEEVHTLRASEKRLSFGVKINDPLGQDRLGDPQRLTQILHNMISNAIKFTERGHVFVEISAPDECSVIMTIEDSGIGMTESQHARMFDPFAQADSTISRRFGGTGLGMSIVRNLVDLMGGTIETKSAPDVGTTVSVHLPIPLAPPDAQTRAVTPVSGDETARILPAMSILAADDNRTNQMILSIMLGQLGARVTLANDGLDALEKSRKERFDLMILDISMPGMDGVTLLNTIRCEENRAGLKNTPAFAFTANAMSHQVESYLQAGFDACLTKPLKLERLHHTLLDFFAERAVSEAALPSPK</sequence>
<dbReference type="PANTHER" id="PTHR45339:SF1">
    <property type="entry name" value="HYBRID SIGNAL TRANSDUCTION HISTIDINE KINASE J"/>
    <property type="match status" value="1"/>
</dbReference>
<dbReference type="EMBL" id="JALZWP010000007">
    <property type="protein sequence ID" value="MCL1628781.1"/>
    <property type="molecule type" value="Genomic_DNA"/>
</dbReference>
<dbReference type="InterPro" id="IPR036097">
    <property type="entry name" value="HisK_dim/P_sf"/>
</dbReference>
<dbReference type="NCBIfam" id="TIGR00229">
    <property type="entry name" value="sensory_box"/>
    <property type="match status" value="1"/>
</dbReference>
<name>A0ABT0M1R4_9RHOB</name>
<dbReference type="Pfam" id="PF00072">
    <property type="entry name" value="Response_reg"/>
    <property type="match status" value="1"/>
</dbReference>
<dbReference type="RefSeq" id="WP_249058113.1">
    <property type="nucleotide sequence ID" value="NZ_JALZWP010000007.1"/>
</dbReference>
<dbReference type="CDD" id="cd16922">
    <property type="entry name" value="HATPase_EvgS-ArcB-TorS-like"/>
    <property type="match status" value="1"/>
</dbReference>
<comment type="catalytic activity">
    <reaction evidence="1">
        <text>ATP + protein L-histidine = ADP + protein N-phospho-L-histidine.</text>
        <dbReference type="EC" id="2.7.13.3"/>
    </reaction>
</comment>
<evidence type="ECO:0000256" key="6">
    <source>
        <dbReference type="ARBA" id="ARBA00023012"/>
    </source>
</evidence>
<feature type="domain" description="Response regulatory" evidence="9">
    <location>
        <begin position="592"/>
        <end position="711"/>
    </location>
</feature>
<evidence type="ECO:0000259" key="8">
    <source>
        <dbReference type="PROSITE" id="PS50109"/>
    </source>
</evidence>
<dbReference type="InterPro" id="IPR003018">
    <property type="entry name" value="GAF"/>
</dbReference>
<feature type="domain" description="Histidine kinase" evidence="8">
    <location>
        <begin position="349"/>
        <end position="566"/>
    </location>
</feature>
<dbReference type="Pfam" id="PF02518">
    <property type="entry name" value="HATPase_c"/>
    <property type="match status" value="1"/>
</dbReference>
<gene>
    <name evidence="11" type="ORF">M3N55_08560</name>
</gene>
<dbReference type="GO" id="GO:0005524">
    <property type="term" value="F:ATP binding"/>
    <property type="evidence" value="ECO:0007669"/>
    <property type="project" value="UniProtKB-KW"/>
</dbReference>
<dbReference type="SMART" id="SM00388">
    <property type="entry name" value="HisKA"/>
    <property type="match status" value="1"/>
</dbReference>
<evidence type="ECO:0000259" key="10">
    <source>
        <dbReference type="PROSITE" id="PS50112"/>
    </source>
</evidence>
<dbReference type="InterPro" id="IPR011006">
    <property type="entry name" value="CheY-like_superfamily"/>
</dbReference>
<dbReference type="SMART" id="SM00448">
    <property type="entry name" value="REC"/>
    <property type="match status" value="1"/>
</dbReference>
<dbReference type="SUPFAM" id="SSF47384">
    <property type="entry name" value="Homodimeric domain of signal transducing histidine kinase"/>
    <property type="match status" value="1"/>
</dbReference>
<dbReference type="InterPro" id="IPR036890">
    <property type="entry name" value="HATPase_C_sf"/>
</dbReference>
<dbReference type="CDD" id="cd00130">
    <property type="entry name" value="PAS"/>
    <property type="match status" value="1"/>
</dbReference>
<dbReference type="SUPFAM" id="SSF52172">
    <property type="entry name" value="CheY-like"/>
    <property type="match status" value="1"/>
</dbReference>
<dbReference type="PANTHER" id="PTHR45339">
    <property type="entry name" value="HYBRID SIGNAL TRANSDUCTION HISTIDINE KINASE J"/>
    <property type="match status" value="1"/>
</dbReference>
<organism evidence="11 12">
    <name type="scientific">Roseinatronobacter domitianus</name>
    <dbReference type="NCBI Taxonomy" id="2940293"/>
    <lineage>
        <taxon>Bacteria</taxon>
        <taxon>Pseudomonadati</taxon>
        <taxon>Pseudomonadota</taxon>
        <taxon>Alphaproteobacteria</taxon>
        <taxon>Rhodobacterales</taxon>
        <taxon>Paracoccaceae</taxon>
        <taxon>Roseinatronobacter</taxon>
    </lineage>
</organism>
<dbReference type="EC" id="2.7.13.3" evidence="2"/>
<dbReference type="Gene3D" id="3.40.50.2300">
    <property type="match status" value="1"/>
</dbReference>
<dbReference type="InterPro" id="IPR035965">
    <property type="entry name" value="PAS-like_dom_sf"/>
</dbReference>
<reference evidence="11 12" key="1">
    <citation type="submission" date="2022-05" db="EMBL/GenBank/DDBJ databases">
        <title>Seasonal and diel survey of microbial diversity of the Tyrrhenian coast.</title>
        <authorList>
            <person name="Gattoni G."/>
            <person name="Corral P."/>
        </authorList>
    </citation>
    <scope>NUCLEOTIDE SEQUENCE [LARGE SCALE GENOMIC DNA]</scope>
    <source>
        <strain evidence="11 12">V10</strain>
    </source>
</reference>
<evidence type="ECO:0000256" key="5">
    <source>
        <dbReference type="ARBA" id="ARBA00022777"/>
    </source>
</evidence>
<dbReference type="SUPFAM" id="SSF55874">
    <property type="entry name" value="ATPase domain of HSP90 chaperone/DNA topoisomerase II/histidine kinase"/>
    <property type="match status" value="1"/>
</dbReference>
<keyword evidence="4" id="KW-0808">Transferase</keyword>
<dbReference type="CDD" id="cd00082">
    <property type="entry name" value="HisKA"/>
    <property type="match status" value="1"/>
</dbReference>
<evidence type="ECO:0000256" key="1">
    <source>
        <dbReference type="ARBA" id="ARBA00000085"/>
    </source>
</evidence>
<dbReference type="Pfam" id="PF13426">
    <property type="entry name" value="PAS_9"/>
    <property type="match status" value="1"/>
</dbReference>
<protein>
    <recommendedName>
        <fullName evidence="2">histidine kinase</fullName>
        <ecNumber evidence="2">2.7.13.3</ecNumber>
    </recommendedName>
</protein>
<dbReference type="SUPFAM" id="SSF55781">
    <property type="entry name" value="GAF domain-like"/>
    <property type="match status" value="1"/>
</dbReference>
<dbReference type="SUPFAM" id="SSF55785">
    <property type="entry name" value="PYP-like sensor domain (PAS domain)"/>
    <property type="match status" value="1"/>
</dbReference>
<evidence type="ECO:0000256" key="7">
    <source>
        <dbReference type="PROSITE-ProRule" id="PRU00169"/>
    </source>
</evidence>
<dbReference type="InterPro" id="IPR005467">
    <property type="entry name" value="His_kinase_dom"/>
</dbReference>
<dbReference type="PRINTS" id="PR00344">
    <property type="entry name" value="BCTRLSENSOR"/>
</dbReference>
<dbReference type="InterPro" id="IPR000014">
    <property type="entry name" value="PAS"/>
</dbReference>
<dbReference type="Pfam" id="PF00512">
    <property type="entry name" value="HisKA"/>
    <property type="match status" value="1"/>
</dbReference>